<evidence type="ECO:0000313" key="2">
    <source>
        <dbReference type="Proteomes" id="UP000036923"/>
    </source>
</evidence>
<dbReference type="eggNOG" id="ENOG50328XV">
    <property type="taxonomic scope" value="Bacteria"/>
</dbReference>
<proteinExistence type="predicted"/>
<organism evidence="1 2">
    <name type="scientific">Pseudobacteroides cellulosolvens ATCC 35603 = DSM 2933</name>
    <dbReference type="NCBI Taxonomy" id="398512"/>
    <lineage>
        <taxon>Bacteria</taxon>
        <taxon>Bacillati</taxon>
        <taxon>Bacillota</taxon>
        <taxon>Clostridia</taxon>
        <taxon>Eubacteriales</taxon>
        <taxon>Oscillospiraceae</taxon>
        <taxon>Pseudobacteroides</taxon>
    </lineage>
</organism>
<dbReference type="EMBL" id="LGTC01000001">
    <property type="protein sequence ID" value="KNY27950.1"/>
    <property type="molecule type" value="Genomic_DNA"/>
</dbReference>
<keyword evidence="2" id="KW-1185">Reference proteome</keyword>
<name>A0A0L6JQI2_9FIRM</name>
<dbReference type="PATRIC" id="fig|398512.5.peg.3381"/>
<gene>
    <name evidence="1" type="ORF">Bccel_3221</name>
</gene>
<dbReference type="STRING" id="398512.Bccel_3221"/>
<dbReference type="Proteomes" id="UP000036923">
    <property type="component" value="Unassembled WGS sequence"/>
</dbReference>
<evidence type="ECO:0000313" key="1">
    <source>
        <dbReference type="EMBL" id="KNY27950.1"/>
    </source>
</evidence>
<dbReference type="RefSeq" id="WP_036938978.1">
    <property type="nucleotide sequence ID" value="NZ_JQKC01000008.1"/>
</dbReference>
<dbReference type="OrthoDB" id="249246at2"/>
<accession>A0A0L6JQI2</accession>
<protein>
    <submittedName>
        <fullName evidence="1">Uncharacterized protein</fullName>
    </submittedName>
</protein>
<dbReference type="AlphaFoldDB" id="A0A0L6JQI2"/>
<comment type="caution">
    <text evidence="1">The sequence shown here is derived from an EMBL/GenBank/DDBJ whole genome shotgun (WGS) entry which is preliminary data.</text>
</comment>
<sequence length="196" mass="23059">MGNIDEKILEIINNEESKLQNISDGQVKIGNRYYEFEERVFYDDNVKLLMPKDFKEMPQQQRQIKYPSSQRPEIIQTDETGSINIMLNRIDSSLNEDQVKELTDGMKAILKKVNPANIFFTDGVEKVDEKNVGYFEFKSPAMDGFIYNLMFFFEFEGKTVMGTFCCRYDEYKDWREVAFQVMKTIRVTKKNIEGRG</sequence>
<reference evidence="2" key="1">
    <citation type="submission" date="2015-07" db="EMBL/GenBank/DDBJ databases">
        <title>Near-Complete Genome Sequence of the Cellulolytic Bacterium Bacteroides (Pseudobacteroides) cellulosolvens ATCC 35603.</title>
        <authorList>
            <person name="Dassa B."/>
            <person name="Utturkar S.M."/>
            <person name="Klingeman D.M."/>
            <person name="Hurt R.A."/>
            <person name="Keller M."/>
            <person name="Xu J."/>
            <person name="Reddy Y.H.K."/>
            <person name="Borovok I."/>
            <person name="Grinberg I.R."/>
            <person name="Lamed R."/>
            <person name="Zhivin O."/>
            <person name="Bayer E.A."/>
            <person name="Brown S.D."/>
        </authorList>
    </citation>
    <scope>NUCLEOTIDE SEQUENCE [LARGE SCALE GENOMIC DNA]</scope>
    <source>
        <strain evidence="2">DSM 2933</strain>
    </source>
</reference>